<reference evidence="1" key="1">
    <citation type="submission" date="2023-03" db="EMBL/GenBank/DDBJ databases">
        <title>Chromosome-level genomes of two armyworms, Mythimna separata and Mythimna loreyi, provide insights into the biosynthesis and reception of sex pheromones.</title>
        <authorList>
            <person name="Zhao H."/>
        </authorList>
    </citation>
    <scope>NUCLEOTIDE SEQUENCE</scope>
    <source>
        <strain evidence="1">BeijingLab</strain>
    </source>
</reference>
<dbReference type="Proteomes" id="UP001231649">
    <property type="component" value="Chromosome 16"/>
</dbReference>
<organism evidence="1 2">
    <name type="scientific">Mythimna loreyi</name>
    <dbReference type="NCBI Taxonomy" id="667449"/>
    <lineage>
        <taxon>Eukaryota</taxon>
        <taxon>Metazoa</taxon>
        <taxon>Ecdysozoa</taxon>
        <taxon>Arthropoda</taxon>
        <taxon>Hexapoda</taxon>
        <taxon>Insecta</taxon>
        <taxon>Pterygota</taxon>
        <taxon>Neoptera</taxon>
        <taxon>Endopterygota</taxon>
        <taxon>Lepidoptera</taxon>
        <taxon>Glossata</taxon>
        <taxon>Ditrysia</taxon>
        <taxon>Noctuoidea</taxon>
        <taxon>Noctuidae</taxon>
        <taxon>Noctuinae</taxon>
        <taxon>Hadenini</taxon>
        <taxon>Mythimna</taxon>
    </lineage>
</organism>
<proteinExistence type="predicted"/>
<sequence length="369" mass="41021">MSNVAVFVFLLDNLAGFNHAMNETLFENAMFTNSEEAPVVQDCDPFTTDQILNAVSQDLDLVIVPSFREDNQFNNDQPKEQTGEVLDTLLADNSRPEPDVSRSFDENKSKYDNDLTSFSRTSFRGRENSKKVTHEDQNKTKIEFPQQAPFMVAIFETLENVTAQTCAGTLLSPHWVLTAANCIDVLSANNTNKTGFSHYTIVSESTNPLMDGTAHNVTRVVRPSVSNSSGSAVEDEDGSYLALMRIEPEAAGPALEMMKEEVDKGDVKAFGWVLSRNKSEETMKCSSADSQILNHTECQAMYTYKDKDVLCLSSKDMDNVTQLTTGGPVLYIHDGKVKMLAVVQADEEVFVSYPVTADYEWIQHTISNK</sequence>
<gene>
    <name evidence="1" type="ORF">PYW08_004742</name>
</gene>
<evidence type="ECO:0000313" key="1">
    <source>
        <dbReference type="EMBL" id="KAJ8722340.1"/>
    </source>
</evidence>
<dbReference type="EMBL" id="CM056792">
    <property type="protein sequence ID" value="KAJ8722340.1"/>
    <property type="molecule type" value="Genomic_DNA"/>
</dbReference>
<protein>
    <submittedName>
        <fullName evidence="1">Uncharacterized protein</fullName>
    </submittedName>
</protein>
<comment type="caution">
    <text evidence="1">The sequence shown here is derived from an EMBL/GenBank/DDBJ whole genome shotgun (WGS) entry which is preliminary data.</text>
</comment>
<keyword evidence="2" id="KW-1185">Reference proteome</keyword>
<evidence type="ECO:0000313" key="2">
    <source>
        <dbReference type="Proteomes" id="UP001231649"/>
    </source>
</evidence>
<accession>A0ACC2QPM7</accession>
<name>A0ACC2QPM7_9NEOP</name>